<organism evidence="1">
    <name type="scientific">Spodoptera frugiperda</name>
    <name type="common">Fall armyworm</name>
    <dbReference type="NCBI Taxonomy" id="7108"/>
    <lineage>
        <taxon>Eukaryota</taxon>
        <taxon>Metazoa</taxon>
        <taxon>Ecdysozoa</taxon>
        <taxon>Arthropoda</taxon>
        <taxon>Hexapoda</taxon>
        <taxon>Insecta</taxon>
        <taxon>Pterygota</taxon>
        <taxon>Neoptera</taxon>
        <taxon>Endopterygota</taxon>
        <taxon>Lepidoptera</taxon>
        <taxon>Glossata</taxon>
        <taxon>Ditrysia</taxon>
        <taxon>Noctuoidea</taxon>
        <taxon>Noctuidae</taxon>
        <taxon>Amphipyrinae</taxon>
        <taxon>Spodoptera</taxon>
    </lineage>
</organism>
<reference evidence="1" key="1">
    <citation type="submission" date="2016-07" db="EMBL/GenBank/DDBJ databases">
        <authorList>
            <person name="Bretaudeau A."/>
        </authorList>
    </citation>
    <scope>NUCLEOTIDE SEQUENCE</scope>
    <source>
        <strain evidence="1">Rice</strain>
        <tissue evidence="1">Whole body</tissue>
    </source>
</reference>
<proteinExistence type="predicted"/>
<sequence>MTSPLGKARGSVKLLLTKNHVVPNPTFRAGVPLNPLGDSRMEKHLEIMVQRNIVLNYYLDDDDISVSVRSKAKGLPTL</sequence>
<accession>A0A2H1WHA8</accession>
<evidence type="ECO:0000313" key="1">
    <source>
        <dbReference type="EMBL" id="SOQ52448.1"/>
    </source>
</evidence>
<gene>
    <name evidence="1" type="ORF">SFRICE_034115</name>
</gene>
<protein>
    <submittedName>
        <fullName evidence="1">SFRICE_034115</fullName>
    </submittedName>
</protein>
<dbReference type="EMBL" id="ODYU01008667">
    <property type="protein sequence ID" value="SOQ52448.1"/>
    <property type="molecule type" value="Genomic_DNA"/>
</dbReference>
<name>A0A2H1WHA8_SPOFR</name>
<dbReference type="AlphaFoldDB" id="A0A2H1WHA8"/>